<evidence type="ECO:0000313" key="1">
    <source>
        <dbReference type="EMBL" id="QCD89740.1"/>
    </source>
</evidence>
<dbReference type="Proteomes" id="UP000501690">
    <property type="component" value="Linkage Group LG4"/>
</dbReference>
<reference evidence="1 2" key="1">
    <citation type="submission" date="2019-04" db="EMBL/GenBank/DDBJ databases">
        <title>An improved genome assembly and genetic linkage map for asparagus bean, Vigna unguiculata ssp. sesquipedialis.</title>
        <authorList>
            <person name="Xia Q."/>
            <person name="Zhang R."/>
            <person name="Dong Y."/>
        </authorList>
    </citation>
    <scope>NUCLEOTIDE SEQUENCE [LARGE SCALE GENOMIC DNA]</scope>
    <source>
        <tissue evidence="1">Leaf</tissue>
    </source>
</reference>
<name>A0A4D6LMH6_VIGUN</name>
<keyword evidence="2" id="KW-1185">Reference proteome</keyword>
<dbReference type="AlphaFoldDB" id="A0A4D6LMH6"/>
<protein>
    <submittedName>
        <fullName evidence="1">Uncharacterized protein</fullName>
    </submittedName>
</protein>
<evidence type="ECO:0000313" key="2">
    <source>
        <dbReference type="Proteomes" id="UP000501690"/>
    </source>
</evidence>
<sequence length="163" mass="18487">MVKSETLGRIWKYPDGMHRLAVRGLPPSVDADFVTRFDETNVEELGVCSGRNWFSMVENVVVLRKKLEIENKNQRMLYCHGAWRWDLDRQAVAGSQRGLRNWRSGSWQRLAARVPRQAIRTAAALNLDCVCVIYVASNCALEVGLLEFLELWLGTYPLSCGSG</sequence>
<proteinExistence type="predicted"/>
<dbReference type="EMBL" id="CP039348">
    <property type="protein sequence ID" value="QCD89740.1"/>
    <property type="molecule type" value="Genomic_DNA"/>
</dbReference>
<accession>A0A4D6LMH6</accession>
<gene>
    <name evidence="1" type="ORF">DEO72_LG4g686</name>
</gene>
<organism evidence="1 2">
    <name type="scientific">Vigna unguiculata</name>
    <name type="common">Cowpea</name>
    <dbReference type="NCBI Taxonomy" id="3917"/>
    <lineage>
        <taxon>Eukaryota</taxon>
        <taxon>Viridiplantae</taxon>
        <taxon>Streptophyta</taxon>
        <taxon>Embryophyta</taxon>
        <taxon>Tracheophyta</taxon>
        <taxon>Spermatophyta</taxon>
        <taxon>Magnoliopsida</taxon>
        <taxon>eudicotyledons</taxon>
        <taxon>Gunneridae</taxon>
        <taxon>Pentapetalae</taxon>
        <taxon>rosids</taxon>
        <taxon>fabids</taxon>
        <taxon>Fabales</taxon>
        <taxon>Fabaceae</taxon>
        <taxon>Papilionoideae</taxon>
        <taxon>50 kb inversion clade</taxon>
        <taxon>NPAAA clade</taxon>
        <taxon>indigoferoid/millettioid clade</taxon>
        <taxon>Phaseoleae</taxon>
        <taxon>Vigna</taxon>
    </lineage>
</organism>